<feature type="transmembrane region" description="Helical" evidence="1">
    <location>
        <begin position="5"/>
        <end position="25"/>
    </location>
</feature>
<evidence type="ECO:0000313" key="3">
    <source>
        <dbReference type="Proteomes" id="UP000628710"/>
    </source>
</evidence>
<evidence type="ECO:0000313" key="2">
    <source>
        <dbReference type="EMBL" id="MBJ7537451.1"/>
    </source>
</evidence>
<gene>
    <name evidence="2" type="ORF">I8J31_07110</name>
</gene>
<dbReference type="Proteomes" id="UP000628710">
    <property type="component" value="Unassembled WGS sequence"/>
</dbReference>
<dbReference type="Pfam" id="PF11196">
    <property type="entry name" value="DUF2834"/>
    <property type="match status" value="1"/>
</dbReference>
<keyword evidence="1" id="KW-0812">Transmembrane</keyword>
<reference evidence="2" key="1">
    <citation type="submission" date="2020-12" db="EMBL/GenBank/DDBJ databases">
        <title>Marinomonas arctica sp. nov., a psychrotolerant bacterium isolated from the Arctic.</title>
        <authorList>
            <person name="Zhang Y."/>
        </authorList>
    </citation>
    <scope>NUCLEOTIDE SEQUENCE</scope>
    <source>
        <strain evidence="2">C1424</strain>
    </source>
</reference>
<protein>
    <submittedName>
        <fullName evidence="2">DUF2834 domain-containing protein</fullName>
    </submittedName>
</protein>
<keyword evidence="1" id="KW-0472">Membrane</keyword>
<feature type="transmembrane region" description="Helical" evidence="1">
    <location>
        <begin position="76"/>
        <end position="96"/>
    </location>
</feature>
<evidence type="ECO:0000256" key="1">
    <source>
        <dbReference type="SAM" id="Phobius"/>
    </source>
</evidence>
<comment type="caution">
    <text evidence="2">The sequence shown here is derived from an EMBL/GenBank/DDBJ whole genome shotgun (WGS) entry which is preliminary data.</text>
</comment>
<dbReference type="AlphaFoldDB" id="A0A934JKF3"/>
<feature type="transmembrane region" description="Helical" evidence="1">
    <location>
        <begin position="45"/>
        <end position="64"/>
    </location>
</feature>
<name>A0A934JKF3_9GAMM</name>
<keyword evidence="3" id="KW-1185">Reference proteome</keyword>
<dbReference type="InterPro" id="IPR021362">
    <property type="entry name" value="DUF2834"/>
</dbReference>
<organism evidence="2 3">
    <name type="scientific">Marinomonas transparens</name>
    <dbReference type="NCBI Taxonomy" id="2795388"/>
    <lineage>
        <taxon>Bacteria</taxon>
        <taxon>Pseudomonadati</taxon>
        <taxon>Pseudomonadota</taxon>
        <taxon>Gammaproteobacteria</taxon>
        <taxon>Oceanospirillales</taxon>
        <taxon>Oceanospirillaceae</taxon>
        <taxon>Marinomonas</taxon>
    </lineage>
</organism>
<accession>A0A934JKF3</accession>
<proteinExistence type="predicted"/>
<dbReference type="RefSeq" id="WP_199467583.1">
    <property type="nucleotide sequence ID" value="NZ_JAEMNX010000005.1"/>
</dbReference>
<keyword evidence="1" id="KW-1133">Transmembrane helix</keyword>
<sequence>MKVFYLLLTILGVVLPYGAFLPWLFEKGVDLPAFLNAAIANPISVFAWLDVLVSAVTLLAFILVDGRRNGVKYYGLAMVGTLTVGVSCGLPLYLFLREKLVVKE</sequence>
<dbReference type="EMBL" id="JAEMNX010000005">
    <property type="protein sequence ID" value="MBJ7537451.1"/>
    <property type="molecule type" value="Genomic_DNA"/>
</dbReference>